<accession>A0AA87REJ4</accession>
<protein>
    <submittedName>
        <fullName evidence="7">Citrate lyase subunit beta-like protein</fullName>
    </submittedName>
</protein>
<dbReference type="InterPro" id="IPR011206">
    <property type="entry name" value="Citrate_lyase_beta/mcl1/mcl2"/>
</dbReference>
<dbReference type="InterPro" id="IPR015813">
    <property type="entry name" value="Pyrv/PenolPyrv_kinase-like_dom"/>
</dbReference>
<evidence type="ECO:0000256" key="5">
    <source>
        <dbReference type="PIRSR" id="PIRSR015582-2"/>
    </source>
</evidence>
<feature type="binding site" evidence="5">
    <location>
        <position position="115"/>
    </location>
    <ligand>
        <name>Mg(2+)</name>
        <dbReference type="ChEBI" id="CHEBI:18420"/>
    </ligand>
</feature>
<keyword evidence="3 5" id="KW-0460">Magnesium</keyword>
<keyword evidence="7" id="KW-0456">Lyase</keyword>
<name>A0AA87REJ4_9MICO</name>
<feature type="binding site" evidence="4">
    <location>
        <position position="115"/>
    </location>
    <ligand>
        <name>substrate</name>
    </ligand>
</feature>
<comment type="caution">
    <text evidence="7">The sequence shown here is derived from an EMBL/GenBank/DDBJ whole genome shotgun (WGS) entry which is preliminary data.</text>
</comment>
<dbReference type="PIRSF" id="PIRSF015582">
    <property type="entry name" value="Cit_lyase_B"/>
    <property type="match status" value="1"/>
</dbReference>
<dbReference type="SUPFAM" id="SSF51621">
    <property type="entry name" value="Phosphoenolpyruvate/pyruvate domain"/>
    <property type="match status" value="1"/>
</dbReference>
<evidence type="ECO:0000313" key="8">
    <source>
        <dbReference type="Proteomes" id="UP000321749"/>
    </source>
</evidence>
<proteinExistence type="predicted"/>
<reference evidence="7 8" key="1">
    <citation type="submission" date="2019-07" db="EMBL/GenBank/DDBJ databases">
        <title>Whole genome shotgun sequence of Agrococcus baldri NBRC 103055.</title>
        <authorList>
            <person name="Hosoyama A."/>
            <person name="Uohara A."/>
            <person name="Ohji S."/>
            <person name="Ichikawa N."/>
        </authorList>
    </citation>
    <scope>NUCLEOTIDE SEQUENCE [LARGE SCALE GENOMIC DNA]</scope>
    <source>
        <strain evidence="7 8">NBRC 103055</strain>
    </source>
</reference>
<dbReference type="GO" id="GO:0000287">
    <property type="term" value="F:magnesium ion binding"/>
    <property type="evidence" value="ECO:0007669"/>
    <property type="project" value="TreeGrafter"/>
</dbReference>
<feature type="binding site" evidence="4">
    <location>
        <position position="67"/>
    </location>
    <ligand>
        <name>substrate</name>
    </ligand>
</feature>
<evidence type="ECO:0000256" key="2">
    <source>
        <dbReference type="ARBA" id="ARBA00022723"/>
    </source>
</evidence>
<dbReference type="InterPro" id="IPR040442">
    <property type="entry name" value="Pyrv_kinase-like_dom_sf"/>
</dbReference>
<dbReference type="GO" id="GO:0016829">
    <property type="term" value="F:lyase activity"/>
    <property type="evidence" value="ECO:0007669"/>
    <property type="project" value="UniProtKB-KW"/>
</dbReference>
<dbReference type="PANTHER" id="PTHR32308:SF10">
    <property type="entry name" value="CITRATE LYASE SUBUNIT BETA"/>
    <property type="match status" value="1"/>
</dbReference>
<dbReference type="RefSeq" id="WP_186808084.1">
    <property type="nucleotide sequence ID" value="NZ_BJUU01000002.1"/>
</dbReference>
<evidence type="ECO:0000313" key="7">
    <source>
        <dbReference type="EMBL" id="GEK79136.1"/>
    </source>
</evidence>
<evidence type="ECO:0000256" key="1">
    <source>
        <dbReference type="ARBA" id="ARBA00001946"/>
    </source>
</evidence>
<feature type="binding site" evidence="5">
    <location>
        <position position="141"/>
    </location>
    <ligand>
        <name>Mg(2+)</name>
        <dbReference type="ChEBI" id="CHEBI:18420"/>
    </ligand>
</feature>
<sequence>MIELLARGPAVLFCPADRPELLSKALERADAVVMDLEDAVAADRKSHARETARQVLRDFPSSHLAVRVNAPATPWFADDVDALAEFGSIPLVIPMAESASQLGRALDHALIPLIETPRGVAAAAELADASPTVALMWGSEDLAVALHSRASRPHGSLTPVMQAARSAVLLAAAAAGKPVIDAVLPDFRPMARELVIAEGREAADMGFDAKACIHPAQVAWIRESFRASDEDLERASQIVSAAERHSGAFSLDGEMIDAPIISHARRILALSGLA</sequence>
<dbReference type="GO" id="GO:0006107">
    <property type="term" value="P:oxaloacetate metabolic process"/>
    <property type="evidence" value="ECO:0007669"/>
    <property type="project" value="TreeGrafter"/>
</dbReference>
<organism evidence="7 8">
    <name type="scientific">Agrococcus baldri</name>
    <dbReference type="NCBI Taxonomy" id="153730"/>
    <lineage>
        <taxon>Bacteria</taxon>
        <taxon>Bacillati</taxon>
        <taxon>Actinomycetota</taxon>
        <taxon>Actinomycetes</taxon>
        <taxon>Micrococcales</taxon>
        <taxon>Microbacteriaceae</taxon>
        <taxon>Agrococcus</taxon>
    </lineage>
</organism>
<dbReference type="PANTHER" id="PTHR32308">
    <property type="entry name" value="LYASE BETA SUBUNIT, PUTATIVE (AFU_ORTHOLOGUE AFUA_4G13030)-RELATED"/>
    <property type="match status" value="1"/>
</dbReference>
<dbReference type="Proteomes" id="UP000321749">
    <property type="component" value="Unassembled WGS sequence"/>
</dbReference>
<dbReference type="Pfam" id="PF03328">
    <property type="entry name" value="HpcH_HpaI"/>
    <property type="match status" value="1"/>
</dbReference>
<gene>
    <name evidence="7" type="primary">citE</name>
    <name evidence="7" type="ORF">ABA31_04870</name>
</gene>
<keyword evidence="2 5" id="KW-0479">Metal-binding</keyword>
<feature type="domain" description="HpcH/HpaI aldolase/citrate lyase" evidence="6">
    <location>
        <begin position="11"/>
        <end position="215"/>
    </location>
</feature>
<evidence type="ECO:0000256" key="3">
    <source>
        <dbReference type="ARBA" id="ARBA00022842"/>
    </source>
</evidence>
<keyword evidence="8" id="KW-1185">Reference proteome</keyword>
<dbReference type="AlphaFoldDB" id="A0AA87REJ4"/>
<dbReference type="EMBL" id="BJUU01000002">
    <property type="protein sequence ID" value="GEK79136.1"/>
    <property type="molecule type" value="Genomic_DNA"/>
</dbReference>
<dbReference type="InterPro" id="IPR005000">
    <property type="entry name" value="Aldolase/citrate-lyase_domain"/>
</dbReference>
<evidence type="ECO:0000256" key="4">
    <source>
        <dbReference type="PIRSR" id="PIRSR015582-1"/>
    </source>
</evidence>
<evidence type="ECO:0000259" key="6">
    <source>
        <dbReference type="Pfam" id="PF03328"/>
    </source>
</evidence>
<dbReference type="Gene3D" id="3.20.20.60">
    <property type="entry name" value="Phosphoenolpyruvate-binding domains"/>
    <property type="match status" value="1"/>
</dbReference>
<comment type="cofactor">
    <cofactor evidence="1">
        <name>Mg(2+)</name>
        <dbReference type="ChEBI" id="CHEBI:18420"/>
    </cofactor>
</comment>